<feature type="signal peptide" evidence="6">
    <location>
        <begin position="1"/>
        <end position="19"/>
    </location>
</feature>
<dbReference type="EMBL" id="BAAAZC010000049">
    <property type="protein sequence ID" value="GAA3992719.1"/>
    <property type="molecule type" value="Genomic_DNA"/>
</dbReference>
<evidence type="ECO:0000256" key="5">
    <source>
        <dbReference type="ARBA" id="ARBA00023180"/>
    </source>
</evidence>
<gene>
    <name evidence="7" type="ORF">GCM10022210_53080</name>
</gene>
<evidence type="ECO:0000256" key="6">
    <source>
        <dbReference type="SAM" id="SignalP"/>
    </source>
</evidence>
<keyword evidence="1 6" id="KW-0732">Signal</keyword>
<keyword evidence="8" id="KW-1185">Reference proteome</keyword>
<feature type="chain" id="PRO_5047043699" description="Phospholipase B" evidence="6">
    <location>
        <begin position="20"/>
        <end position="473"/>
    </location>
</feature>
<dbReference type="PANTHER" id="PTHR12370">
    <property type="entry name" value="PHOSPHOLIPASE B-RELATED"/>
    <property type="match status" value="1"/>
</dbReference>
<accession>A0ABP7R682</accession>
<dbReference type="PROSITE" id="PS51257">
    <property type="entry name" value="PROKAR_LIPOPROTEIN"/>
    <property type="match status" value="1"/>
</dbReference>
<dbReference type="InterPro" id="IPR047794">
    <property type="entry name" value="C45_proenzyme-like"/>
</dbReference>
<name>A0ABP7R682_9SPHI</name>
<protein>
    <recommendedName>
        <fullName evidence="9">Phospholipase B</fullName>
    </recommendedName>
</protein>
<keyword evidence="2" id="KW-0378">Hydrolase</keyword>
<dbReference type="PANTHER" id="PTHR12370:SF3">
    <property type="entry name" value="PHOSPHOLIPASE B-LIKE 2-RELATED"/>
    <property type="match status" value="1"/>
</dbReference>
<proteinExistence type="predicted"/>
<evidence type="ECO:0000256" key="2">
    <source>
        <dbReference type="ARBA" id="ARBA00022801"/>
    </source>
</evidence>
<dbReference type="InterPro" id="IPR007000">
    <property type="entry name" value="PLipase_B-like"/>
</dbReference>
<evidence type="ECO:0000256" key="3">
    <source>
        <dbReference type="ARBA" id="ARBA00022963"/>
    </source>
</evidence>
<sequence length="473" mass="52912">MRYLAKTIAIIFVAASLFACKQKTTEKATDVHDRLGKASREDKNGWIYVHLAGSPADIGYQHGYLLSKEIDTLIKVMQYYLPYGSKKDWAFYRKASARFLWKKIDKEYQDEIRGISEGLQAKGLKYDTLDVTALNANIELAQYYVPQLMNKVKPGSGDNKAPGNCSAFIATGKYTKDGKIVIGHNNWTDYIEGERWNVIADIVPAKGNHILMDTAPGFIHSGDDFVETSSGIAITETTITGFKGFDTTRTPEFVRARKAAQYSNNIDDVIKIMSTDNNGGYANDWLIGDTKTNEVAKLELGLKTQKVWRSKDTAMIGSNFPEDPNLIKQETTFDVNNKTSSPNARRLRMEKLVCVDYKGKLDAENGKTIEGDTFDALNGKKALNRCVIDGHIDQDPKGCPEWSEGPYFPMGAVQGKVANADMVSKLQLWAHMGHPSGDDFLAAPFLKKHPEYNYQAKYLRDMKAYPWTVFAAK</sequence>
<evidence type="ECO:0000313" key="8">
    <source>
        <dbReference type="Proteomes" id="UP001500742"/>
    </source>
</evidence>
<evidence type="ECO:0008006" key="9">
    <source>
        <dbReference type="Google" id="ProtNLM"/>
    </source>
</evidence>
<dbReference type="Gene3D" id="3.60.60.30">
    <property type="match status" value="1"/>
</dbReference>
<evidence type="ECO:0000256" key="4">
    <source>
        <dbReference type="ARBA" id="ARBA00023098"/>
    </source>
</evidence>
<dbReference type="RefSeq" id="WP_259097337.1">
    <property type="nucleotide sequence ID" value="NZ_BAAAZC010000049.1"/>
</dbReference>
<dbReference type="Proteomes" id="UP001500742">
    <property type="component" value="Unassembled WGS sequence"/>
</dbReference>
<evidence type="ECO:0000256" key="1">
    <source>
        <dbReference type="ARBA" id="ARBA00022729"/>
    </source>
</evidence>
<evidence type="ECO:0000313" key="7">
    <source>
        <dbReference type="EMBL" id="GAA3992719.1"/>
    </source>
</evidence>
<organism evidence="7 8">
    <name type="scientific">Mucilaginibacter dorajii</name>
    <dbReference type="NCBI Taxonomy" id="692994"/>
    <lineage>
        <taxon>Bacteria</taxon>
        <taxon>Pseudomonadati</taxon>
        <taxon>Bacteroidota</taxon>
        <taxon>Sphingobacteriia</taxon>
        <taxon>Sphingobacteriales</taxon>
        <taxon>Sphingobacteriaceae</taxon>
        <taxon>Mucilaginibacter</taxon>
    </lineage>
</organism>
<keyword evidence="3" id="KW-0442">Lipid degradation</keyword>
<dbReference type="NCBIfam" id="NF040521">
    <property type="entry name" value="C45_proenzyme"/>
    <property type="match status" value="1"/>
</dbReference>
<dbReference type="Pfam" id="PF04916">
    <property type="entry name" value="Phospholip_B"/>
    <property type="match status" value="1"/>
</dbReference>
<keyword evidence="5" id="KW-0325">Glycoprotein</keyword>
<reference evidence="8" key="1">
    <citation type="journal article" date="2019" name="Int. J. Syst. Evol. Microbiol.">
        <title>The Global Catalogue of Microorganisms (GCM) 10K type strain sequencing project: providing services to taxonomists for standard genome sequencing and annotation.</title>
        <authorList>
            <consortium name="The Broad Institute Genomics Platform"/>
            <consortium name="The Broad Institute Genome Sequencing Center for Infectious Disease"/>
            <person name="Wu L."/>
            <person name="Ma J."/>
        </authorList>
    </citation>
    <scope>NUCLEOTIDE SEQUENCE [LARGE SCALE GENOMIC DNA]</scope>
    <source>
        <strain evidence="8">JCM 16601</strain>
    </source>
</reference>
<keyword evidence="4" id="KW-0443">Lipid metabolism</keyword>
<comment type="caution">
    <text evidence="7">The sequence shown here is derived from an EMBL/GenBank/DDBJ whole genome shotgun (WGS) entry which is preliminary data.</text>
</comment>